<dbReference type="EMBL" id="JEMT01028790">
    <property type="protein sequence ID" value="EXX53713.1"/>
    <property type="molecule type" value="Genomic_DNA"/>
</dbReference>
<dbReference type="Proteomes" id="UP000022910">
    <property type="component" value="Unassembled WGS sequence"/>
</dbReference>
<comment type="caution">
    <text evidence="1">The sequence shown here is derived from an EMBL/GenBank/DDBJ whole genome shotgun (WGS) entry which is preliminary data.</text>
</comment>
<organism evidence="1 2">
    <name type="scientific">Rhizophagus irregularis (strain DAOM 197198w)</name>
    <name type="common">Glomus intraradices</name>
    <dbReference type="NCBI Taxonomy" id="1432141"/>
    <lineage>
        <taxon>Eukaryota</taxon>
        <taxon>Fungi</taxon>
        <taxon>Fungi incertae sedis</taxon>
        <taxon>Mucoromycota</taxon>
        <taxon>Glomeromycotina</taxon>
        <taxon>Glomeromycetes</taxon>
        <taxon>Glomerales</taxon>
        <taxon>Glomeraceae</taxon>
        <taxon>Rhizophagus</taxon>
    </lineage>
</organism>
<dbReference type="Gene3D" id="1.10.10.1010">
    <property type="entry name" value="Intein homing endonuclease, domain IV"/>
    <property type="match status" value="2"/>
</dbReference>
<sequence>MDSFIKSAKKLVNSYDCNCDNECNAKWFKRNFKNWTSGNNNIDKVIQDTQLSEHNNYSVKNALEWIPYDKLYDIKYITEDNKFGKVYRANWIDGCIYKWDNDNQNLIRKDQNMFVILKILNNPASITLELINEIAVFYKAYEVYGITQDPETKNYMVILDDICEKCNEMCNSIHFQRNFKNWINGNNDIDKFIQNTQLSAHYYNVRNALEWIPYGKLYDIKYITEDNKFGKVYRANWIDGCIYKWDNDNQNWIRKDQNMFVILKILNNPASITSEFINKV</sequence>
<accession>A0A015LFX5</accession>
<evidence type="ECO:0000313" key="1">
    <source>
        <dbReference type="EMBL" id="EXX53713.1"/>
    </source>
</evidence>
<protein>
    <recommendedName>
        <fullName evidence="3">Protein kinase domain-containing protein</fullName>
    </recommendedName>
</protein>
<name>A0A015LFX5_RHIIW</name>
<gene>
    <name evidence="1" type="ORF">RirG_241450</name>
</gene>
<dbReference type="HOGENOM" id="CLU_000288_7_8_1"/>
<proteinExistence type="predicted"/>
<dbReference type="AlphaFoldDB" id="A0A015LFX5"/>
<evidence type="ECO:0000313" key="2">
    <source>
        <dbReference type="Proteomes" id="UP000022910"/>
    </source>
</evidence>
<evidence type="ECO:0008006" key="3">
    <source>
        <dbReference type="Google" id="ProtNLM"/>
    </source>
</evidence>
<dbReference type="SUPFAM" id="SSF101898">
    <property type="entry name" value="NHL repeat"/>
    <property type="match status" value="1"/>
</dbReference>
<reference evidence="1 2" key="1">
    <citation type="submission" date="2014-02" db="EMBL/GenBank/DDBJ databases">
        <title>Single nucleus genome sequencing reveals high similarity among nuclei of an endomycorrhizal fungus.</title>
        <authorList>
            <person name="Lin K."/>
            <person name="Geurts R."/>
            <person name="Zhang Z."/>
            <person name="Limpens E."/>
            <person name="Saunders D.G."/>
            <person name="Mu D."/>
            <person name="Pang E."/>
            <person name="Cao H."/>
            <person name="Cha H."/>
            <person name="Lin T."/>
            <person name="Zhou Q."/>
            <person name="Shang Y."/>
            <person name="Li Y."/>
            <person name="Ivanov S."/>
            <person name="Sharma T."/>
            <person name="Velzen R.V."/>
            <person name="Ruijter N.D."/>
            <person name="Aanen D.K."/>
            <person name="Win J."/>
            <person name="Kamoun S."/>
            <person name="Bisseling T."/>
            <person name="Huang S."/>
        </authorList>
    </citation>
    <scope>NUCLEOTIDE SEQUENCE [LARGE SCALE GENOMIC DNA]</scope>
    <source>
        <strain evidence="2">DAOM197198w</strain>
    </source>
</reference>
<keyword evidence="2" id="KW-1185">Reference proteome</keyword>